<evidence type="ECO:0000259" key="7">
    <source>
        <dbReference type="Pfam" id="PF25944"/>
    </source>
</evidence>
<dbReference type="AlphaFoldDB" id="A0A2S2E6V1"/>
<dbReference type="Pfam" id="PF25917">
    <property type="entry name" value="BSH_RND"/>
    <property type="match status" value="1"/>
</dbReference>
<dbReference type="NCBIfam" id="TIGR01730">
    <property type="entry name" value="RND_mfp"/>
    <property type="match status" value="1"/>
</dbReference>
<dbReference type="GO" id="GO:0046677">
    <property type="term" value="P:response to antibiotic"/>
    <property type="evidence" value="ECO:0007669"/>
    <property type="project" value="TreeGrafter"/>
</dbReference>
<evidence type="ECO:0000256" key="2">
    <source>
        <dbReference type="ARBA" id="ARBA00009477"/>
    </source>
</evidence>
<dbReference type="OrthoDB" id="9800613at2"/>
<keyword evidence="3" id="KW-0175">Coiled coil</keyword>
<comment type="subcellular location">
    <subcellularLocation>
        <location evidence="1">Cell inner membrane</location>
        <topology evidence="1">Lipid-anchor</topology>
    </subcellularLocation>
</comment>
<feature type="domain" description="Multidrug resistance protein MdtA-like beta-barrel" evidence="7">
    <location>
        <begin position="213"/>
        <end position="301"/>
    </location>
</feature>
<dbReference type="Gene3D" id="2.40.420.20">
    <property type="match status" value="1"/>
</dbReference>
<dbReference type="Proteomes" id="UP000245728">
    <property type="component" value="Chromosome"/>
</dbReference>
<dbReference type="Gene3D" id="1.10.287.470">
    <property type="entry name" value="Helix hairpin bin"/>
    <property type="match status" value="1"/>
</dbReference>
<evidence type="ECO:0000313" key="9">
    <source>
        <dbReference type="Proteomes" id="UP000245728"/>
    </source>
</evidence>
<dbReference type="InterPro" id="IPR058625">
    <property type="entry name" value="MdtA-like_BSH"/>
</dbReference>
<sequence>MKRAMSDYLSFMLAGAALLALAGCQPSDDKAASQDQGMRPASVSIQVMRRETVPFAIELPATLSGFKEVEIRARVAGILESRNFGEGAKVNAGESLFTLDMKPFEVAVSAAEADLQAAEARLAQAEREVSRLRPLRDKNSVSQRELDDAISAQEVAQADLESAKAGLDQARLEREYAQVKSPVTGIAGRELASEGTYVSGPDLLLTNVTQLDPIRVRFGLSERLQLQMRQDAAAGKLTLPQDNHWQTRVKLPDGTFHDQIGEVNFSDVRINPNTGTSELQALVPNGDFALRPGQFVRVVLEGAERHDAYVVPQRAVMDSGTGKFVYVAAKNEQGMTVARPAPIEVGEWVRRESDAGVQNGWVIRSGLNDGDRVVIDGMARIFFPGMPIQVTNGSAAGQE</sequence>
<dbReference type="PANTHER" id="PTHR30158">
    <property type="entry name" value="ACRA/E-RELATED COMPONENT OF DRUG EFFLUX TRANSPORTER"/>
    <property type="match status" value="1"/>
</dbReference>
<dbReference type="Gene3D" id="2.40.30.170">
    <property type="match status" value="1"/>
</dbReference>
<accession>A0A2S2E6V1</accession>
<dbReference type="EMBL" id="CP029347">
    <property type="protein sequence ID" value="AWL13383.1"/>
    <property type="molecule type" value="Genomic_DNA"/>
</dbReference>
<keyword evidence="9" id="KW-1185">Reference proteome</keyword>
<dbReference type="GO" id="GO:0022857">
    <property type="term" value="F:transmembrane transporter activity"/>
    <property type="evidence" value="ECO:0007669"/>
    <property type="project" value="InterPro"/>
</dbReference>
<dbReference type="GO" id="GO:0005886">
    <property type="term" value="C:plasma membrane"/>
    <property type="evidence" value="ECO:0007669"/>
    <property type="project" value="TreeGrafter"/>
</dbReference>
<dbReference type="InterPro" id="IPR006143">
    <property type="entry name" value="RND_pump_MFP"/>
</dbReference>
<reference evidence="8 9" key="1">
    <citation type="submission" date="2018-05" db="EMBL/GenBank/DDBJ databases">
        <title>Salinimonas sp. HMF8227 Genome sequencing and assembly.</title>
        <authorList>
            <person name="Kang H."/>
            <person name="Kang J."/>
            <person name="Cha I."/>
            <person name="Kim H."/>
            <person name="Joh K."/>
        </authorList>
    </citation>
    <scope>NUCLEOTIDE SEQUENCE [LARGE SCALE GENOMIC DNA]</scope>
    <source>
        <strain evidence="8 9">HMF8227</strain>
    </source>
</reference>
<keyword evidence="4" id="KW-0732">Signal</keyword>
<dbReference type="InterPro" id="IPR058624">
    <property type="entry name" value="MdtA-like_HH"/>
</dbReference>
<evidence type="ECO:0000256" key="3">
    <source>
        <dbReference type="SAM" id="Coils"/>
    </source>
</evidence>
<evidence type="ECO:0000256" key="1">
    <source>
        <dbReference type="ARBA" id="ARBA00004519"/>
    </source>
</evidence>
<dbReference type="SUPFAM" id="SSF111369">
    <property type="entry name" value="HlyD-like secretion proteins"/>
    <property type="match status" value="1"/>
</dbReference>
<evidence type="ECO:0000256" key="4">
    <source>
        <dbReference type="SAM" id="SignalP"/>
    </source>
</evidence>
<dbReference type="Gene3D" id="2.40.50.100">
    <property type="match status" value="1"/>
</dbReference>
<dbReference type="Pfam" id="PF25944">
    <property type="entry name" value="Beta-barrel_RND"/>
    <property type="match status" value="1"/>
</dbReference>
<dbReference type="InterPro" id="IPR058626">
    <property type="entry name" value="MdtA-like_b-barrel"/>
</dbReference>
<feature type="domain" description="Multidrug resistance protein MdtA-like alpha-helical hairpin" evidence="5">
    <location>
        <begin position="110"/>
        <end position="176"/>
    </location>
</feature>
<dbReference type="Pfam" id="PF25876">
    <property type="entry name" value="HH_MFP_RND"/>
    <property type="match status" value="1"/>
</dbReference>
<evidence type="ECO:0000259" key="5">
    <source>
        <dbReference type="Pfam" id="PF25876"/>
    </source>
</evidence>
<evidence type="ECO:0000259" key="6">
    <source>
        <dbReference type="Pfam" id="PF25917"/>
    </source>
</evidence>
<dbReference type="PROSITE" id="PS51257">
    <property type="entry name" value="PROKAR_LIPOPROTEIN"/>
    <property type="match status" value="1"/>
</dbReference>
<comment type="similarity">
    <text evidence="2">Belongs to the membrane fusion protein (MFP) (TC 8.A.1) family.</text>
</comment>
<evidence type="ECO:0000313" key="8">
    <source>
        <dbReference type="EMBL" id="AWL13383.1"/>
    </source>
</evidence>
<feature type="signal peptide" evidence="4">
    <location>
        <begin position="1"/>
        <end position="22"/>
    </location>
</feature>
<dbReference type="KEGG" id="salh:HMF8227_02935"/>
<proteinExistence type="inferred from homology"/>
<protein>
    <submittedName>
        <fullName evidence="8">Efflux pump periplasmic linker BepD</fullName>
    </submittedName>
</protein>
<feature type="domain" description="Multidrug resistance protein MdtA-like barrel-sandwich hybrid" evidence="6">
    <location>
        <begin position="68"/>
        <end position="200"/>
    </location>
</feature>
<feature type="coiled-coil region" evidence="3">
    <location>
        <begin position="108"/>
        <end position="135"/>
    </location>
</feature>
<organism evidence="8 9">
    <name type="scientific">Saliniradius amylolyticus</name>
    <dbReference type="NCBI Taxonomy" id="2183582"/>
    <lineage>
        <taxon>Bacteria</taxon>
        <taxon>Pseudomonadati</taxon>
        <taxon>Pseudomonadota</taxon>
        <taxon>Gammaproteobacteria</taxon>
        <taxon>Alteromonadales</taxon>
        <taxon>Alteromonadaceae</taxon>
        <taxon>Saliniradius</taxon>
    </lineage>
</organism>
<gene>
    <name evidence="8" type="ORF">HMF8227_02935</name>
</gene>
<name>A0A2S2E6V1_9ALTE</name>
<feature type="chain" id="PRO_5015460054" evidence="4">
    <location>
        <begin position="23"/>
        <end position="399"/>
    </location>
</feature>